<keyword evidence="2" id="KW-1185">Reference proteome</keyword>
<comment type="caution">
    <text evidence="1">The sequence shown here is derived from an EMBL/GenBank/DDBJ whole genome shotgun (WGS) entry which is preliminary data.</text>
</comment>
<evidence type="ECO:0000313" key="2">
    <source>
        <dbReference type="Proteomes" id="UP000828390"/>
    </source>
</evidence>
<dbReference type="EMBL" id="JAIWYP010000001">
    <property type="protein sequence ID" value="KAH3881430.1"/>
    <property type="molecule type" value="Genomic_DNA"/>
</dbReference>
<dbReference type="AlphaFoldDB" id="A0A9D4RWE8"/>
<reference evidence="1" key="1">
    <citation type="journal article" date="2019" name="bioRxiv">
        <title>The Genome of the Zebra Mussel, Dreissena polymorpha: A Resource for Invasive Species Research.</title>
        <authorList>
            <person name="McCartney M.A."/>
            <person name="Auch B."/>
            <person name="Kono T."/>
            <person name="Mallez S."/>
            <person name="Zhang Y."/>
            <person name="Obille A."/>
            <person name="Becker A."/>
            <person name="Abrahante J.E."/>
            <person name="Garbe J."/>
            <person name="Badalamenti J.P."/>
            <person name="Herman A."/>
            <person name="Mangelson H."/>
            <person name="Liachko I."/>
            <person name="Sullivan S."/>
            <person name="Sone E.D."/>
            <person name="Koren S."/>
            <person name="Silverstein K.A.T."/>
            <person name="Beckman K.B."/>
            <person name="Gohl D.M."/>
        </authorList>
    </citation>
    <scope>NUCLEOTIDE SEQUENCE</scope>
    <source>
        <strain evidence="1">Duluth1</strain>
        <tissue evidence="1">Whole animal</tissue>
    </source>
</reference>
<name>A0A9D4RWE8_DREPO</name>
<evidence type="ECO:0000313" key="1">
    <source>
        <dbReference type="EMBL" id="KAH3881430.1"/>
    </source>
</evidence>
<protein>
    <submittedName>
        <fullName evidence="1">Uncharacterized protein</fullName>
    </submittedName>
</protein>
<proteinExistence type="predicted"/>
<organism evidence="1 2">
    <name type="scientific">Dreissena polymorpha</name>
    <name type="common">Zebra mussel</name>
    <name type="synonym">Mytilus polymorpha</name>
    <dbReference type="NCBI Taxonomy" id="45954"/>
    <lineage>
        <taxon>Eukaryota</taxon>
        <taxon>Metazoa</taxon>
        <taxon>Spiralia</taxon>
        <taxon>Lophotrochozoa</taxon>
        <taxon>Mollusca</taxon>
        <taxon>Bivalvia</taxon>
        <taxon>Autobranchia</taxon>
        <taxon>Heteroconchia</taxon>
        <taxon>Euheterodonta</taxon>
        <taxon>Imparidentia</taxon>
        <taxon>Neoheterodontei</taxon>
        <taxon>Myida</taxon>
        <taxon>Dreissenoidea</taxon>
        <taxon>Dreissenidae</taxon>
        <taxon>Dreissena</taxon>
    </lineage>
</organism>
<gene>
    <name evidence="1" type="ORF">DPMN_005356</name>
</gene>
<reference evidence="1" key="2">
    <citation type="submission" date="2020-11" db="EMBL/GenBank/DDBJ databases">
        <authorList>
            <person name="McCartney M.A."/>
            <person name="Auch B."/>
            <person name="Kono T."/>
            <person name="Mallez S."/>
            <person name="Becker A."/>
            <person name="Gohl D.M."/>
            <person name="Silverstein K.A.T."/>
            <person name="Koren S."/>
            <person name="Bechman K.B."/>
            <person name="Herman A."/>
            <person name="Abrahante J.E."/>
            <person name="Garbe J."/>
        </authorList>
    </citation>
    <scope>NUCLEOTIDE SEQUENCE</scope>
    <source>
        <strain evidence="1">Duluth1</strain>
        <tissue evidence="1">Whole animal</tissue>
    </source>
</reference>
<accession>A0A9D4RWE8</accession>
<dbReference type="Proteomes" id="UP000828390">
    <property type="component" value="Unassembled WGS sequence"/>
</dbReference>
<sequence length="103" mass="11464">MATCGATYSPRDDSRHRERDMMAQAEDVQVSRGKACSRCGGACPGFELHYWSVRRIGSLKATWWIVSAVNVSKSPIKVYEVSGKAGLFKNGFYLPRCLRFQAG</sequence>